<gene>
    <name evidence="1" type="ORF">HanXRQr2_Chr07g0286451</name>
</gene>
<evidence type="ECO:0000313" key="1">
    <source>
        <dbReference type="EMBL" id="KAF5797913.1"/>
    </source>
</evidence>
<organism evidence="1 2">
    <name type="scientific">Helianthus annuus</name>
    <name type="common">Common sunflower</name>
    <dbReference type="NCBI Taxonomy" id="4232"/>
    <lineage>
        <taxon>Eukaryota</taxon>
        <taxon>Viridiplantae</taxon>
        <taxon>Streptophyta</taxon>
        <taxon>Embryophyta</taxon>
        <taxon>Tracheophyta</taxon>
        <taxon>Spermatophyta</taxon>
        <taxon>Magnoliopsida</taxon>
        <taxon>eudicotyledons</taxon>
        <taxon>Gunneridae</taxon>
        <taxon>Pentapetalae</taxon>
        <taxon>asterids</taxon>
        <taxon>campanulids</taxon>
        <taxon>Asterales</taxon>
        <taxon>Asteraceae</taxon>
        <taxon>Asteroideae</taxon>
        <taxon>Heliantheae alliance</taxon>
        <taxon>Heliantheae</taxon>
        <taxon>Helianthus</taxon>
    </lineage>
</organism>
<sequence>MCLQTLSVFFIPYGSYNCIRPVYTMCKEFAWSYTMDTNIVYGPYNCIRPV</sequence>
<name>A0A9K3IJA3_HELAN</name>
<reference evidence="1" key="1">
    <citation type="journal article" date="2017" name="Nature">
        <title>The sunflower genome provides insights into oil metabolism, flowering and Asterid evolution.</title>
        <authorList>
            <person name="Badouin H."/>
            <person name="Gouzy J."/>
            <person name="Grassa C.J."/>
            <person name="Murat F."/>
            <person name="Staton S.E."/>
            <person name="Cottret L."/>
            <person name="Lelandais-Briere C."/>
            <person name="Owens G.L."/>
            <person name="Carrere S."/>
            <person name="Mayjonade B."/>
            <person name="Legrand L."/>
            <person name="Gill N."/>
            <person name="Kane N.C."/>
            <person name="Bowers J.E."/>
            <person name="Hubner S."/>
            <person name="Bellec A."/>
            <person name="Berard A."/>
            <person name="Berges H."/>
            <person name="Blanchet N."/>
            <person name="Boniface M.C."/>
            <person name="Brunel D."/>
            <person name="Catrice O."/>
            <person name="Chaidir N."/>
            <person name="Claudel C."/>
            <person name="Donnadieu C."/>
            <person name="Faraut T."/>
            <person name="Fievet G."/>
            <person name="Helmstetter N."/>
            <person name="King M."/>
            <person name="Knapp S.J."/>
            <person name="Lai Z."/>
            <person name="Le Paslier M.C."/>
            <person name="Lippi Y."/>
            <person name="Lorenzon L."/>
            <person name="Mandel J.R."/>
            <person name="Marage G."/>
            <person name="Marchand G."/>
            <person name="Marquand E."/>
            <person name="Bret-Mestries E."/>
            <person name="Morien E."/>
            <person name="Nambeesan S."/>
            <person name="Nguyen T."/>
            <person name="Pegot-Espagnet P."/>
            <person name="Pouilly N."/>
            <person name="Raftis F."/>
            <person name="Sallet E."/>
            <person name="Schiex T."/>
            <person name="Thomas J."/>
            <person name="Vandecasteele C."/>
            <person name="Vares D."/>
            <person name="Vear F."/>
            <person name="Vautrin S."/>
            <person name="Crespi M."/>
            <person name="Mangin B."/>
            <person name="Burke J.M."/>
            <person name="Salse J."/>
            <person name="Munos S."/>
            <person name="Vincourt P."/>
            <person name="Rieseberg L.H."/>
            <person name="Langlade N.B."/>
        </authorList>
    </citation>
    <scope>NUCLEOTIDE SEQUENCE</scope>
    <source>
        <tissue evidence="1">Leaves</tissue>
    </source>
</reference>
<keyword evidence="2" id="KW-1185">Reference proteome</keyword>
<comment type="caution">
    <text evidence="1">The sequence shown here is derived from an EMBL/GenBank/DDBJ whole genome shotgun (WGS) entry which is preliminary data.</text>
</comment>
<accession>A0A9K3IJA3</accession>
<proteinExistence type="predicted"/>
<protein>
    <submittedName>
        <fullName evidence="1">Uncharacterized protein</fullName>
    </submittedName>
</protein>
<dbReference type="AlphaFoldDB" id="A0A9K3IJA3"/>
<dbReference type="Proteomes" id="UP000215914">
    <property type="component" value="Unassembled WGS sequence"/>
</dbReference>
<dbReference type="EMBL" id="MNCJ02000322">
    <property type="protein sequence ID" value="KAF5797913.1"/>
    <property type="molecule type" value="Genomic_DNA"/>
</dbReference>
<reference evidence="1" key="2">
    <citation type="submission" date="2020-06" db="EMBL/GenBank/DDBJ databases">
        <title>Helianthus annuus Genome sequencing and assembly Release 2.</title>
        <authorList>
            <person name="Gouzy J."/>
            <person name="Langlade N."/>
            <person name="Munos S."/>
        </authorList>
    </citation>
    <scope>NUCLEOTIDE SEQUENCE</scope>
    <source>
        <tissue evidence="1">Leaves</tissue>
    </source>
</reference>
<evidence type="ECO:0000313" key="2">
    <source>
        <dbReference type="Proteomes" id="UP000215914"/>
    </source>
</evidence>
<dbReference type="Gramene" id="mRNA:HanXRQr2_Chr07g0286451">
    <property type="protein sequence ID" value="CDS:HanXRQr2_Chr07g0286451.1"/>
    <property type="gene ID" value="HanXRQr2_Chr07g0286451"/>
</dbReference>